<evidence type="ECO:0000256" key="2">
    <source>
        <dbReference type="ARBA" id="ARBA00022723"/>
    </source>
</evidence>
<feature type="domain" description="Glycosyl hydrolase family 4 C-terminal" evidence="7">
    <location>
        <begin position="18"/>
        <end position="110"/>
    </location>
</feature>
<feature type="non-terminal residue" evidence="8">
    <location>
        <position position="1"/>
    </location>
</feature>
<evidence type="ECO:0000313" key="9">
    <source>
        <dbReference type="Proteomes" id="UP001519887"/>
    </source>
</evidence>
<dbReference type="EMBL" id="JAHZIK010003646">
    <property type="protein sequence ID" value="MBW7462165.1"/>
    <property type="molecule type" value="Genomic_DNA"/>
</dbReference>
<keyword evidence="9" id="KW-1185">Reference proteome</keyword>
<evidence type="ECO:0000256" key="4">
    <source>
        <dbReference type="ARBA" id="ARBA00023027"/>
    </source>
</evidence>
<dbReference type="Gene3D" id="3.90.110.10">
    <property type="entry name" value="Lactate dehydrogenase/glycoside hydrolase, family 4, C-terminal"/>
    <property type="match status" value="1"/>
</dbReference>
<proteinExistence type="predicted"/>
<keyword evidence="5" id="KW-0464">Manganese</keyword>
<dbReference type="InterPro" id="IPR001088">
    <property type="entry name" value="Glyco_hydro_4"/>
</dbReference>
<comment type="caution">
    <text evidence="8">The sequence shown here is derived from an EMBL/GenBank/DDBJ whole genome shotgun (WGS) entry which is preliminary data.</text>
</comment>
<keyword evidence="6" id="KW-0326">Glycosidase</keyword>
<evidence type="ECO:0000313" key="8">
    <source>
        <dbReference type="EMBL" id="MBW7462165.1"/>
    </source>
</evidence>
<evidence type="ECO:0000256" key="5">
    <source>
        <dbReference type="ARBA" id="ARBA00023211"/>
    </source>
</evidence>
<organism evidence="8 9">
    <name type="scientific">Paenibacillus sepulcri</name>
    <dbReference type="NCBI Taxonomy" id="359917"/>
    <lineage>
        <taxon>Bacteria</taxon>
        <taxon>Bacillati</taxon>
        <taxon>Bacillota</taxon>
        <taxon>Bacilli</taxon>
        <taxon>Bacillales</taxon>
        <taxon>Paenibacillaceae</taxon>
        <taxon>Paenibacillus</taxon>
    </lineage>
</organism>
<dbReference type="Pfam" id="PF11975">
    <property type="entry name" value="Glyco_hydro_4C"/>
    <property type="match status" value="1"/>
</dbReference>
<evidence type="ECO:0000256" key="6">
    <source>
        <dbReference type="ARBA" id="ARBA00023295"/>
    </source>
</evidence>
<accession>A0ABS7CMM4</accession>
<evidence type="ECO:0000259" key="7">
    <source>
        <dbReference type="Pfam" id="PF11975"/>
    </source>
</evidence>
<sequence length="119" mass="13959">LRMAETLGFDPRELHVEFFGLNHLSWMSKAVYRGRDLLPELKNDIGFTSRVSEFAMFDPDLLHTLPYLPNEYLYYYYHREKAFANIRDAEMTRGGMIAENNRAMLEQLRHMDIGANPDA</sequence>
<keyword evidence="3 8" id="KW-0378">Hydrolase</keyword>
<dbReference type="GO" id="GO:0016787">
    <property type="term" value="F:hydrolase activity"/>
    <property type="evidence" value="ECO:0007669"/>
    <property type="project" value="UniProtKB-KW"/>
</dbReference>
<evidence type="ECO:0000256" key="3">
    <source>
        <dbReference type="ARBA" id="ARBA00022801"/>
    </source>
</evidence>
<dbReference type="PANTHER" id="PTHR32092">
    <property type="entry name" value="6-PHOSPHO-BETA-GLUCOSIDASE-RELATED"/>
    <property type="match status" value="1"/>
</dbReference>
<comment type="cofactor">
    <cofactor evidence="1">
        <name>NAD(+)</name>
        <dbReference type="ChEBI" id="CHEBI:57540"/>
    </cofactor>
</comment>
<keyword evidence="2" id="KW-0479">Metal-binding</keyword>
<reference evidence="8 9" key="1">
    <citation type="submission" date="2021-07" db="EMBL/GenBank/DDBJ databases">
        <title>Paenibacillus radiodurans sp. nov., isolated from the southeastern edge of Tengger Desert.</title>
        <authorList>
            <person name="Zhang G."/>
        </authorList>
    </citation>
    <scope>NUCLEOTIDE SEQUENCE [LARGE SCALE GENOMIC DNA]</scope>
    <source>
        <strain evidence="8 9">CCM 7311</strain>
    </source>
</reference>
<gene>
    <name evidence="8" type="ORF">K0U00_49760</name>
</gene>
<dbReference type="InterPro" id="IPR015955">
    <property type="entry name" value="Lactate_DH/Glyco_Ohase_4_C"/>
</dbReference>
<dbReference type="SUPFAM" id="SSF56327">
    <property type="entry name" value="LDH C-terminal domain-like"/>
    <property type="match status" value="1"/>
</dbReference>
<dbReference type="InterPro" id="IPR022616">
    <property type="entry name" value="Glyco_hydro_4_C"/>
</dbReference>
<evidence type="ECO:0000256" key="1">
    <source>
        <dbReference type="ARBA" id="ARBA00001911"/>
    </source>
</evidence>
<feature type="non-terminal residue" evidence="8">
    <location>
        <position position="119"/>
    </location>
</feature>
<protein>
    <submittedName>
        <fullName evidence="8">Glycoside hydrolase</fullName>
    </submittedName>
</protein>
<name>A0ABS7CMM4_9BACL</name>
<dbReference type="Proteomes" id="UP001519887">
    <property type="component" value="Unassembled WGS sequence"/>
</dbReference>
<dbReference type="PANTHER" id="PTHR32092:SF5">
    <property type="entry name" value="6-PHOSPHO-BETA-GLUCOSIDASE"/>
    <property type="match status" value="1"/>
</dbReference>
<keyword evidence="4" id="KW-0520">NAD</keyword>